<dbReference type="Proteomes" id="UP001217945">
    <property type="component" value="Unassembled WGS sequence"/>
</dbReference>
<accession>A0AAW6JC92</accession>
<protein>
    <submittedName>
        <fullName evidence="1">Uncharacterized protein</fullName>
    </submittedName>
</protein>
<dbReference type="AlphaFoldDB" id="A0AAW6JC92"/>
<organism evidence="1 3">
    <name type="scientific">Limosilactobacillus reuteri</name>
    <name type="common">Lactobacillus reuteri</name>
    <dbReference type="NCBI Taxonomy" id="1598"/>
    <lineage>
        <taxon>Bacteria</taxon>
        <taxon>Bacillati</taxon>
        <taxon>Bacillota</taxon>
        <taxon>Bacilli</taxon>
        <taxon>Lactobacillales</taxon>
        <taxon>Lactobacillaceae</taxon>
        <taxon>Limosilactobacillus</taxon>
    </lineage>
</organism>
<dbReference type="RefSeq" id="WP_273777385.1">
    <property type="nucleotide sequence ID" value="NZ_JAQTKT010000001.1"/>
</dbReference>
<proteinExistence type="predicted"/>
<name>A0AAW6JC92_LIMRT</name>
<evidence type="ECO:0000313" key="1">
    <source>
        <dbReference type="EMBL" id="MDD1382003.1"/>
    </source>
</evidence>
<comment type="caution">
    <text evidence="1">The sequence shown here is derived from an EMBL/GenBank/DDBJ whole genome shotgun (WGS) entry which is preliminary data.</text>
</comment>
<dbReference type="EMBL" id="JAQTKT010000001">
    <property type="protein sequence ID" value="MDD1382007.1"/>
    <property type="molecule type" value="Genomic_DNA"/>
</dbReference>
<dbReference type="EMBL" id="JAQTKT010000001">
    <property type="protein sequence ID" value="MDD1382003.1"/>
    <property type="molecule type" value="Genomic_DNA"/>
</dbReference>
<evidence type="ECO:0000313" key="3">
    <source>
        <dbReference type="Proteomes" id="UP001217945"/>
    </source>
</evidence>
<sequence>MRRGNVVASKLTIVVMDQGVSQAKLTKCLASLSNQTQPAPEIMLITPKVTAEFDAVTFKLVQPATVPFKTIDDFTTRRIYLGAERLAFMNAGLYMYRQRPYSLSARQNSTKIFTLAAVERWIATLALLGLDVAPEIEAYRLRLLSHRSKMKLHDAQDVVTYKTVCHTLKMLDKYCPGAKS</sequence>
<gene>
    <name evidence="1" type="ORF">PSQ53_03370</name>
    <name evidence="2" type="ORF">PSQ53_03395</name>
</gene>
<reference evidence="1" key="1">
    <citation type="submission" date="2023-02" db="EMBL/GenBank/DDBJ databases">
        <title>Complete genome sequence of Limosilactobacillus reuteri SRCM217616 isolated from Bos taurus feces.</title>
        <authorList>
            <person name="Yang H.-G."/>
            <person name="Kim J.-W."/>
            <person name="Ha G.-S."/>
            <person name="Yang H.-J."/>
            <person name="Jeong D.-Y."/>
        </authorList>
    </citation>
    <scope>NUCLEOTIDE SEQUENCE</scope>
    <source>
        <strain evidence="1">SRCM217616</strain>
    </source>
</reference>
<evidence type="ECO:0000313" key="2">
    <source>
        <dbReference type="EMBL" id="MDD1382007.1"/>
    </source>
</evidence>